<accession>A0ABN0DNA3</accession>
<dbReference type="PANTHER" id="PTHR43071:SF1">
    <property type="entry name" value="2-AMINO-4-HYDROXY-6-HYDROXYMETHYLDIHYDROPTERIDINE PYROPHOSPHOKINASE"/>
    <property type="match status" value="1"/>
</dbReference>
<evidence type="ECO:0000256" key="5">
    <source>
        <dbReference type="ARBA" id="ARBA00022741"/>
    </source>
</evidence>
<keyword evidence="11" id="KW-1185">Reference proteome</keyword>
<evidence type="ECO:0000256" key="2">
    <source>
        <dbReference type="ARBA" id="ARBA00005051"/>
    </source>
</evidence>
<dbReference type="InterPro" id="IPR000550">
    <property type="entry name" value="Hppk"/>
</dbReference>
<dbReference type="EC" id="2.7.6.3" evidence="3"/>
<dbReference type="Pfam" id="PF01288">
    <property type="entry name" value="HPPK"/>
    <property type="match status" value="1"/>
</dbReference>
<evidence type="ECO:0000256" key="8">
    <source>
        <dbReference type="ARBA" id="ARBA00022909"/>
    </source>
</evidence>
<gene>
    <name evidence="10" type="ORF">HMPREF9432_01848</name>
</gene>
<dbReference type="PROSITE" id="PS00794">
    <property type="entry name" value="HPPK"/>
    <property type="match status" value="1"/>
</dbReference>
<dbReference type="EMBL" id="ADGH01000018">
    <property type="protein sequence ID" value="EHG23572.1"/>
    <property type="molecule type" value="Genomic_DNA"/>
</dbReference>
<keyword evidence="5" id="KW-0547">Nucleotide-binding</keyword>
<evidence type="ECO:0000256" key="4">
    <source>
        <dbReference type="ARBA" id="ARBA00022679"/>
    </source>
</evidence>
<protein>
    <recommendedName>
        <fullName evidence="3">2-amino-4-hydroxy-6-hydroxymethyldihydropteridine diphosphokinase</fullName>
        <ecNumber evidence="3">2.7.6.3</ecNumber>
    </recommendedName>
</protein>
<dbReference type="SUPFAM" id="SSF53597">
    <property type="entry name" value="Dihydrofolate reductase-like"/>
    <property type="match status" value="1"/>
</dbReference>
<keyword evidence="4" id="KW-0808">Transferase</keyword>
<keyword evidence="8" id="KW-0289">Folate biosynthesis</keyword>
<evidence type="ECO:0000256" key="6">
    <source>
        <dbReference type="ARBA" id="ARBA00022777"/>
    </source>
</evidence>
<dbReference type="PRINTS" id="PR00070">
    <property type="entry name" value="DHFR"/>
</dbReference>
<dbReference type="InterPro" id="IPR001796">
    <property type="entry name" value="DHFR_dom"/>
</dbReference>
<dbReference type="InterPro" id="IPR035907">
    <property type="entry name" value="Hppk_sf"/>
</dbReference>
<dbReference type="CDD" id="cd00209">
    <property type="entry name" value="DHFR"/>
    <property type="match status" value="1"/>
</dbReference>
<comment type="caution">
    <text evidence="10">The sequence shown here is derived from an EMBL/GenBank/DDBJ whole genome shotgun (WGS) entry which is preliminary data.</text>
</comment>
<evidence type="ECO:0000259" key="9">
    <source>
        <dbReference type="PROSITE" id="PS51330"/>
    </source>
</evidence>
<evidence type="ECO:0000256" key="3">
    <source>
        <dbReference type="ARBA" id="ARBA00013253"/>
    </source>
</evidence>
<evidence type="ECO:0000256" key="7">
    <source>
        <dbReference type="ARBA" id="ARBA00022840"/>
    </source>
</evidence>
<dbReference type="InterPro" id="IPR024072">
    <property type="entry name" value="DHFR-like_dom_sf"/>
</dbReference>
<name>A0ABN0DNA3_9FIRM</name>
<keyword evidence="7" id="KW-0067">ATP-binding</keyword>
<dbReference type="CDD" id="cd00483">
    <property type="entry name" value="HPPK"/>
    <property type="match status" value="1"/>
</dbReference>
<feature type="domain" description="DHFR" evidence="9">
    <location>
        <begin position="175"/>
        <end position="331"/>
    </location>
</feature>
<organism evidence="10 11">
    <name type="scientific">Selenomonas noxia F0398</name>
    <dbReference type="NCBI Taxonomy" id="702437"/>
    <lineage>
        <taxon>Bacteria</taxon>
        <taxon>Bacillati</taxon>
        <taxon>Bacillota</taxon>
        <taxon>Negativicutes</taxon>
        <taxon>Selenomonadales</taxon>
        <taxon>Selenomonadaceae</taxon>
        <taxon>Selenomonas</taxon>
    </lineage>
</organism>
<dbReference type="RefSeq" id="WP_006697031.1">
    <property type="nucleotide sequence ID" value="NZ_JH376861.1"/>
</dbReference>
<evidence type="ECO:0000313" key="11">
    <source>
        <dbReference type="Proteomes" id="UP000003175"/>
    </source>
</evidence>
<dbReference type="PANTHER" id="PTHR43071">
    <property type="entry name" value="2-AMINO-4-HYDROXY-6-HYDROXYMETHYLDIHYDROPTERIDINE PYROPHOSPHOKINASE"/>
    <property type="match status" value="1"/>
</dbReference>
<dbReference type="NCBIfam" id="TIGR01498">
    <property type="entry name" value="folK"/>
    <property type="match status" value="1"/>
</dbReference>
<keyword evidence="6" id="KW-0418">Kinase</keyword>
<comment type="pathway">
    <text evidence="2">Cofactor biosynthesis; tetrahydrofolate biosynthesis; 2-amino-4-hydroxy-6-hydroxymethyl-7,8-dihydropteridine diphosphate from 7,8-dihydroneopterin triphosphate: step 4/4.</text>
</comment>
<comment type="catalytic activity">
    <reaction evidence="1">
        <text>6-hydroxymethyl-7,8-dihydropterin + ATP = (7,8-dihydropterin-6-yl)methyl diphosphate + AMP + H(+)</text>
        <dbReference type="Rhea" id="RHEA:11412"/>
        <dbReference type="ChEBI" id="CHEBI:15378"/>
        <dbReference type="ChEBI" id="CHEBI:30616"/>
        <dbReference type="ChEBI" id="CHEBI:44841"/>
        <dbReference type="ChEBI" id="CHEBI:72950"/>
        <dbReference type="ChEBI" id="CHEBI:456215"/>
        <dbReference type="EC" id="2.7.6.3"/>
    </reaction>
</comment>
<dbReference type="Proteomes" id="UP000003175">
    <property type="component" value="Unassembled WGS sequence"/>
</dbReference>
<dbReference type="Gene3D" id="3.40.430.10">
    <property type="entry name" value="Dihydrofolate Reductase, subunit A"/>
    <property type="match status" value="1"/>
</dbReference>
<dbReference type="SUPFAM" id="SSF55083">
    <property type="entry name" value="6-hydroxymethyl-7,8-dihydropterin pyrophosphokinase, HPPK"/>
    <property type="match status" value="1"/>
</dbReference>
<dbReference type="PROSITE" id="PS51330">
    <property type="entry name" value="DHFR_2"/>
    <property type="match status" value="1"/>
</dbReference>
<sequence length="331" mass="36061">MHHAGAESAVKQTAYIGLGANLGARGETMRAALRALAALPSADVERVSAFYETPPWGKTDQPPFLNAAARIAFDGTPHALLAELQRIENALGRVRNEHWGARTIDLDLLHMEGGVCTDEALTLPHPYLTERAFALVPLAEIAPDLIVHGKTIASWLCGADTEGIARAPELSAPYPFELIAACDAENGIGRAGQLLVHCPEDMAYFRDATMGGIVVMGRRTMESLPNGNPLAGRENIVLSRTLERADGFHVVQEISELWTLLGRLAFDEPRPIYAIGGAGCWQLLLPYVRRARVTRLPGRYGADVFLPPLDGFICTEKRAGENCIFEIYERV</sequence>
<proteinExistence type="predicted"/>
<evidence type="ECO:0000313" key="10">
    <source>
        <dbReference type="EMBL" id="EHG23572.1"/>
    </source>
</evidence>
<evidence type="ECO:0000256" key="1">
    <source>
        <dbReference type="ARBA" id="ARBA00000198"/>
    </source>
</evidence>
<dbReference type="Pfam" id="PF00186">
    <property type="entry name" value="DHFR_1"/>
    <property type="match status" value="1"/>
</dbReference>
<dbReference type="Gene3D" id="3.30.70.560">
    <property type="entry name" value="7,8-Dihydro-6-hydroxymethylpterin-pyrophosphokinase HPPK"/>
    <property type="match status" value="1"/>
</dbReference>
<reference evidence="10 11" key="1">
    <citation type="submission" date="2011-08" db="EMBL/GenBank/DDBJ databases">
        <title>The Genome Sequence of Selenomonas noxia F0398.</title>
        <authorList>
            <consortium name="The Broad Institute Genome Sequencing Platform"/>
            <person name="Earl A."/>
            <person name="Ward D."/>
            <person name="Feldgarden M."/>
            <person name="Gevers D."/>
            <person name="Izard J."/>
            <person name="Ganesan A."/>
            <person name="Blanton J.M."/>
            <person name="Baranova O.V."/>
            <person name="Tanner A.C."/>
            <person name="Dewhirst F.E."/>
            <person name="Young S.K."/>
            <person name="Zeng Q."/>
            <person name="Gargeya S."/>
            <person name="Fitzgerald M."/>
            <person name="Haas B."/>
            <person name="Abouelleil A."/>
            <person name="Alvarado L."/>
            <person name="Arachchi H.M."/>
            <person name="Berlin A."/>
            <person name="Brown A."/>
            <person name="Chapman S.B."/>
            <person name="Chen Z."/>
            <person name="Dunbar C."/>
            <person name="Freedman E."/>
            <person name="Gearin G."/>
            <person name="Gellesch M."/>
            <person name="Goldberg J."/>
            <person name="Griggs A."/>
            <person name="Gujja S."/>
            <person name="Heiman D."/>
            <person name="Howarth C."/>
            <person name="Larson L."/>
            <person name="Lui A."/>
            <person name="MacDonald P.J.P."/>
            <person name="Montmayeur A."/>
            <person name="Murphy C."/>
            <person name="Neiman D."/>
            <person name="Pearson M."/>
            <person name="Priest M."/>
            <person name="Roberts A."/>
            <person name="Saif S."/>
            <person name="Shea T."/>
            <person name="Shenoy N."/>
            <person name="Sisk P."/>
            <person name="Stolte C."/>
            <person name="Sykes S."/>
            <person name="Wortman J."/>
            <person name="Nusbaum C."/>
            <person name="Birren B."/>
        </authorList>
    </citation>
    <scope>NUCLEOTIDE SEQUENCE [LARGE SCALE GENOMIC DNA]</scope>
    <source>
        <strain evidence="10 11">F0398</strain>
    </source>
</reference>